<keyword evidence="2" id="KW-1185">Reference proteome</keyword>
<evidence type="ECO:0000313" key="2">
    <source>
        <dbReference type="Proteomes" id="UP000823588"/>
    </source>
</evidence>
<accession>A0A8T4GCE7</accession>
<name>A0A8T4GCE7_9EURY</name>
<dbReference type="AlphaFoldDB" id="A0A8T4GCE7"/>
<proteinExistence type="predicted"/>
<sequence length="54" mass="5602">MDDAGVTGGSATGCLSLESAGLRFASGRPTRVGRREVRSRLRPSGTLEVAIDDP</sequence>
<organism evidence="1 2">
    <name type="scientific">Halorubrum alkaliphilum</name>
    <dbReference type="NCBI Taxonomy" id="261290"/>
    <lineage>
        <taxon>Archaea</taxon>
        <taxon>Methanobacteriati</taxon>
        <taxon>Methanobacteriota</taxon>
        <taxon>Stenosarchaea group</taxon>
        <taxon>Halobacteria</taxon>
        <taxon>Halobacteriales</taxon>
        <taxon>Haloferacaceae</taxon>
        <taxon>Halorubrum</taxon>
    </lineage>
</organism>
<gene>
    <name evidence="1" type="ORF">J2751_001139</name>
</gene>
<comment type="caution">
    <text evidence="1">The sequence shown here is derived from an EMBL/GenBank/DDBJ whole genome shotgun (WGS) entry which is preliminary data.</text>
</comment>
<evidence type="ECO:0000313" key="1">
    <source>
        <dbReference type="EMBL" id="MBP1922134.1"/>
    </source>
</evidence>
<dbReference type="Proteomes" id="UP000823588">
    <property type="component" value="Unassembled WGS sequence"/>
</dbReference>
<dbReference type="EMBL" id="JAGGKQ010000005">
    <property type="protein sequence ID" value="MBP1922134.1"/>
    <property type="molecule type" value="Genomic_DNA"/>
</dbReference>
<reference evidence="1" key="1">
    <citation type="submission" date="2021-03" db="EMBL/GenBank/DDBJ databases">
        <title>Genomic Encyclopedia of Type Strains, Phase IV (KMG-IV): sequencing the most valuable type-strain genomes for metagenomic binning, comparative biology and taxonomic classification.</title>
        <authorList>
            <person name="Goeker M."/>
        </authorList>
    </citation>
    <scope>NUCLEOTIDE SEQUENCE</scope>
    <source>
        <strain evidence="1">DSM 23564</strain>
    </source>
</reference>
<protein>
    <submittedName>
        <fullName evidence="1">Uncharacterized protein</fullName>
    </submittedName>
</protein>